<evidence type="ECO:0000313" key="3">
    <source>
        <dbReference type="Proteomes" id="UP000824469"/>
    </source>
</evidence>
<reference evidence="2 3" key="1">
    <citation type="journal article" date="2021" name="Nat. Plants">
        <title>The Taxus genome provides insights into paclitaxel biosynthesis.</title>
        <authorList>
            <person name="Xiong X."/>
            <person name="Gou J."/>
            <person name="Liao Q."/>
            <person name="Li Y."/>
            <person name="Zhou Q."/>
            <person name="Bi G."/>
            <person name="Li C."/>
            <person name="Du R."/>
            <person name="Wang X."/>
            <person name="Sun T."/>
            <person name="Guo L."/>
            <person name="Liang H."/>
            <person name="Lu P."/>
            <person name="Wu Y."/>
            <person name="Zhang Z."/>
            <person name="Ro D.K."/>
            <person name="Shang Y."/>
            <person name="Huang S."/>
            <person name="Yan J."/>
        </authorList>
    </citation>
    <scope>NUCLEOTIDE SEQUENCE [LARGE SCALE GENOMIC DNA]</scope>
    <source>
        <strain evidence="2">Ta-2019</strain>
    </source>
</reference>
<evidence type="ECO:0000313" key="2">
    <source>
        <dbReference type="EMBL" id="KAH9317048.1"/>
    </source>
</evidence>
<protein>
    <submittedName>
        <fullName evidence="2">Uncharacterized protein</fullName>
    </submittedName>
</protein>
<evidence type="ECO:0000256" key="1">
    <source>
        <dbReference type="SAM" id="MobiDB-lite"/>
    </source>
</evidence>
<feature type="non-terminal residue" evidence="2">
    <location>
        <position position="1"/>
    </location>
</feature>
<dbReference type="Proteomes" id="UP000824469">
    <property type="component" value="Unassembled WGS sequence"/>
</dbReference>
<proteinExistence type="predicted"/>
<comment type="caution">
    <text evidence="2">The sequence shown here is derived from an EMBL/GenBank/DDBJ whole genome shotgun (WGS) entry which is preliminary data.</text>
</comment>
<feature type="region of interest" description="Disordered" evidence="1">
    <location>
        <begin position="64"/>
        <end position="83"/>
    </location>
</feature>
<dbReference type="AlphaFoldDB" id="A0AA38G942"/>
<dbReference type="EMBL" id="JAHRHJ020000004">
    <property type="protein sequence ID" value="KAH9317048.1"/>
    <property type="molecule type" value="Genomic_DNA"/>
</dbReference>
<keyword evidence="3" id="KW-1185">Reference proteome</keyword>
<sequence>EIIRAPVLKENHLALEDTVLEEDHTILEALSVEQATKEPSVLPPTSSPSRSNVEEEFELSKFMFKDEGSHGDQIADPEDTMEK</sequence>
<organism evidence="2 3">
    <name type="scientific">Taxus chinensis</name>
    <name type="common">Chinese yew</name>
    <name type="synonym">Taxus wallichiana var. chinensis</name>
    <dbReference type="NCBI Taxonomy" id="29808"/>
    <lineage>
        <taxon>Eukaryota</taxon>
        <taxon>Viridiplantae</taxon>
        <taxon>Streptophyta</taxon>
        <taxon>Embryophyta</taxon>
        <taxon>Tracheophyta</taxon>
        <taxon>Spermatophyta</taxon>
        <taxon>Pinopsida</taxon>
        <taxon>Pinidae</taxon>
        <taxon>Conifers II</taxon>
        <taxon>Cupressales</taxon>
        <taxon>Taxaceae</taxon>
        <taxon>Taxus</taxon>
    </lineage>
</organism>
<feature type="non-terminal residue" evidence="2">
    <location>
        <position position="83"/>
    </location>
</feature>
<name>A0AA38G942_TAXCH</name>
<feature type="region of interest" description="Disordered" evidence="1">
    <location>
        <begin position="35"/>
        <end position="55"/>
    </location>
</feature>
<accession>A0AA38G942</accession>
<gene>
    <name evidence="2" type="ORF">KI387_018817</name>
</gene>